<sequence length="280" mass="30180">MGFERAGFAPCIPSLQWVVAQFLKISTQNGLPGPYYELTYWASPGMALKSPSFALGLAQVRSLPSLAVAFELVKSHPGLGPILHGPLWLGHFPILFTSGRWQARLEEIKSTAALPSIFSACRSSGWFCAPVVCRVRPSRRLRRLFESLQISLEALWTADPSADGGGLLRGPPGTPFRRLFFLDVGGKTAPACLGGEEKPRGRRSVGAGVPCVLINSRPAARVSRQPVFFPPWPTSVPSFPHLCRVSGLLPWAPSAPPTSLGLVLLPGPCSCWASRACWAD</sequence>
<evidence type="ECO:0000313" key="2">
    <source>
        <dbReference type="Proteomes" id="UP000236161"/>
    </source>
</evidence>
<proteinExistence type="predicted"/>
<evidence type="ECO:0000313" key="1">
    <source>
        <dbReference type="EMBL" id="PKA48999.1"/>
    </source>
</evidence>
<protein>
    <submittedName>
        <fullName evidence="1">Uncharacterized protein</fullName>
    </submittedName>
</protein>
<organism evidence="1 2">
    <name type="scientific">Apostasia shenzhenica</name>
    <dbReference type="NCBI Taxonomy" id="1088818"/>
    <lineage>
        <taxon>Eukaryota</taxon>
        <taxon>Viridiplantae</taxon>
        <taxon>Streptophyta</taxon>
        <taxon>Embryophyta</taxon>
        <taxon>Tracheophyta</taxon>
        <taxon>Spermatophyta</taxon>
        <taxon>Magnoliopsida</taxon>
        <taxon>Liliopsida</taxon>
        <taxon>Asparagales</taxon>
        <taxon>Orchidaceae</taxon>
        <taxon>Apostasioideae</taxon>
        <taxon>Apostasia</taxon>
    </lineage>
</organism>
<name>A0A2I0A0D8_9ASPA</name>
<dbReference type="AlphaFoldDB" id="A0A2I0A0D8"/>
<keyword evidence="2" id="KW-1185">Reference proteome</keyword>
<dbReference type="Proteomes" id="UP000236161">
    <property type="component" value="Unassembled WGS sequence"/>
</dbReference>
<reference evidence="1 2" key="1">
    <citation type="journal article" date="2017" name="Nature">
        <title>The Apostasia genome and the evolution of orchids.</title>
        <authorList>
            <person name="Zhang G.Q."/>
            <person name="Liu K.W."/>
            <person name="Li Z."/>
            <person name="Lohaus R."/>
            <person name="Hsiao Y.Y."/>
            <person name="Niu S.C."/>
            <person name="Wang J.Y."/>
            <person name="Lin Y.C."/>
            <person name="Xu Q."/>
            <person name="Chen L.J."/>
            <person name="Yoshida K."/>
            <person name="Fujiwara S."/>
            <person name="Wang Z.W."/>
            <person name="Zhang Y.Q."/>
            <person name="Mitsuda N."/>
            <person name="Wang M."/>
            <person name="Liu G.H."/>
            <person name="Pecoraro L."/>
            <person name="Huang H.X."/>
            <person name="Xiao X.J."/>
            <person name="Lin M."/>
            <person name="Wu X.Y."/>
            <person name="Wu W.L."/>
            <person name="Chen Y.Y."/>
            <person name="Chang S.B."/>
            <person name="Sakamoto S."/>
            <person name="Ohme-Takagi M."/>
            <person name="Yagi M."/>
            <person name="Zeng S.J."/>
            <person name="Shen C.Y."/>
            <person name="Yeh C.M."/>
            <person name="Luo Y.B."/>
            <person name="Tsai W.C."/>
            <person name="Van de Peer Y."/>
            <person name="Liu Z.J."/>
        </authorList>
    </citation>
    <scope>NUCLEOTIDE SEQUENCE [LARGE SCALE GENOMIC DNA]</scope>
    <source>
        <strain evidence="2">cv. Shenzhen</strain>
        <tissue evidence="1">Stem</tissue>
    </source>
</reference>
<gene>
    <name evidence="1" type="ORF">AXF42_Ash019537</name>
</gene>
<accession>A0A2I0A0D8</accession>
<dbReference type="EMBL" id="KZ452042">
    <property type="protein sequence ID" value="PKA48999.1"/>
    <property type="molecule type" value="Genomic_DNA"/>
</dbReference>